<dbReference type="InterPro" id="IPR027417">
    <property type="entry name" value="P-loop_NTPase"/>
</dbReference>
<reference evidence="2 3" key="2">
    <citation type="submission" date="2024-10" db="EMBL/GenBank/DDBJ databases">
        <authorList>
            <person name="Ryan C."/>
        </authorList>
    </citation>
    <scope>NUCLEOTIDE SEQUENCE [LARGE SCALE GENOMIC DNA]</scope>
</reference>
<dbReference type="InterPro" id="IPR002182">
    <property type="entry name" value="NB-ARC"/>
</dbReference>
<dbReference type="Gene3D" id="3.40.50.300">
    <property type="entry name" value="P-loop containing nucleotide triphosphate hydrolases"/>
    <property type="match status" value="1"/>
</dbReference>
<dbReference type="EMBL" id="OZ075130">
    <property type="protein sequence ID" value="CAL4972370.1"/>
    <property type="molecule type" value="Genomic_DNA"/>
</dbReference>
<reference evidence="3" key="1">
    <citation type="submission" date="2024-06" db="EMBL/GenBank/DDBJ databases">
        <authorList>
            <person name="Ryan C."/>
        </authorList>
    </citation>
    <scope>NUCLEOTIDE SEQUENCE [LARGE SCALE GENOMIC DNA]</scope>
</reference>
<evidence type="ECO:0000313" key="3">
    <source>
        <dbReference type="Proteomes" id="UP001497457"/>
    </source>
</evidence>
<dbReference type="PANTHER" id="PTHR33377:SF92">
    <property type="entry name" value="NB-ARC DOMAIN-CONTAINING PROTEIN"/>
    <property type="match status" value="1"/>
</dbReference>
<gene>
    <name evidence="2" type="ORF">URODEC1_LOCUS51233</name>
</gene>
<dbReference type="AlphaFoldDB" id="A0ABC9A9C2"/>
<dbReference type="PANTHER" id="PTHR33377">
    <property type="entry name" value="OS10G0134700 PROTEIN-RELATED"/>
    <property type="match status" value="1"/>
</dbReference>
<proteinExistence type="predicted"/>
<feature type="domain" description="NB-ARC" evidence="1">
    <location>
        <begin position="229"/>
        <end position="370"/>
    </location>
</feature>
<keyword evidence="3" id="KW-1185">Reference proteome</keyword>
<sequence length="532" mass="61196">MVRICLQVMSLQSETSHGIPQLTVHSLLHPLCDLPDESPQMEMLLSAVLGEAVTKSINFLFRKCSKLQEQDVEDRLRRILLRAQVIINEAMGRHITNQAMLLQLDMLRSAMHQGYYMLDTFRCQYHDEMDTKDQVLSQYFSLSKANSLKGLCYSNRNTQILEQLQKTLDNLSSMILDMEEVVMFLASYRRLHCQPYSMHLLLGNCMFGRHMEAELAVKFLLHTQSQSPEEIEVLPIIGPGKVGKSTLVAHVCKEERVHNHFSEILWLHGHDLTDELAFREGCTMKLQNCVTNLNNDKSILVAVELVGDLTENAWNRLCSASKQCLPRGSKIIVTSQSETVVRFGTTQALTLRYLPQEALWYFFKTLAFGSTDPEMHPRLVQLAMEIARMLNGSLNGANIFSSLMRDNFDIHFWCKLLAFLRGLIQNNLSKFGDTPFDLLNQNRPVEFERMATPSVEFLVSWQYQCSSQEETQTPTIRLQDVIFGSFQNHGKFDILLWRSQIPPYYSYFNTCEIRKLKTTGTKRKPSMKTELQ</sequence>
<organism evidence="2 3">
    <name type="scientific">Urochloa decumbens</name>
    <dbReference type="NCBI Taxonomy" id="240449"/>
    <lineage>
        <taxon>Eukaryota</taxon>
        <taxon>Viridiplantae</taxon>
        <taxon>Streptophyta</taxon>
        <taxon>Embryophyta</taxon>
        <taxon>Tracheophyta</taxon>
        <taxon>Spermatophyta</taxon>
        <taxon>Magnoliopsida</taxon>
        <taxon>Liliopsida</taxon>
        <taxon>Poales</taxon>
        <taxon>Poaceae</taxon>
        <taxon>PACMAD clade</taxon>
        <taxon>Panicoideae</taxon>
        <taxon>Panicodae</taxon>
        <taxon>Paniceae</taxon>
        <taxon>Melinidinae</taxon>
        <taxon>Urochloa</taxon>
    </lineage>
</organism>
<accession>A0ABC9A9C2</accession>
<evidence type="ECO:0000259" key="1">
    <source>
        <dbReference type="Pfam" id="PF00931"/>
    </source>
</evidence>
<dbReference type="Proteomes" id="UP001497457">
    <property type="component" value="Chromosome 20rd"/>
</dbReference>
<evidence type="ECO:0000313" key="2">
    <source>
        <dbReference type="EMBL" id="CAL4972370.1"/>
    </source>
</evidence>
<name>A0ABC9A9C2_9POAL</name>
<dbReference type="SUPFAM" id="SSF52540">
    <property type="entry name" value="P-loop containing nucleoside triphosphate hydrolases"/>
    <property type="match status" value="1"/>
</dbReference>
<protein>
    <recommendedName>
        <fullName evidence="1">NB-ARC domain-containing protein</fullName>
    </recommendedName>
</protein>
<dbReference type="Pfam" id="PF00931">
    <property type="entry name" value="NB-ARC"/>
    <property type="match status" value="1"/>
</dbReference>